<keyword evidence="6" id="KW-1185">Reference proteome</keyword>
<comment type="caution">
    <text evidence="5">The sequence shown here is derived from an EMBL/GenBank/DDBJ whole genome shotgun (WGS) entry which is preliminary data.</text>
</comment>
<feature type="compositionally biased region" description="Low complexity" evidence="3">
    <location>
        <begin position="143"/>
        <end position="153"/>
    </location>
</feature>
<evidence type="ECO:0000256" key="2">
    <source>
        <dbReference type="PROSITE-ProRule" id="PRU00169"/>
    </source>
</evidence>
<reference evidence="5 6" key="1">
    <citation type="submission" date="2019-08" db="EMBL/GenBank/DDBJ databases">
        <authorList>
            <person name="Khan S.A."/>
            <person name="Jeon C.O."/>
            <person name="Jeong S.E."/>
        </authorList>
    </citation>
    <scope>NUCLEOTIDE SEQUENCE [LARGE SCALE GENOMIC DNA]</scope>
    <source>
        <strain evidence="6">IMCC1728</strain>
    </source>
</reference>
<dbReference type="InterPro" id="IPR011006">
    <property type="entry name" value="CheY-like_superfamily"/>
</dbReference>
<gene>
    <name evidence="5" type="ORF">FSC37_21015</name>
</gene>
<feature type="modified residue" description="4-aspartylphosphate" evidence="2">
    <location>
        <position position="209"/>
    </location>
</feature>
<evidence type="ECO:0000256" key="3">
    <source>
        <dbReference type="SAM" id="MobiDB-lite"/>
    </source>
</evidence>
<accession>A0A5C6U6B9</accession>
<evidence type="ECO:0000256" key="1">
    <source>
        <dbReference type="ARBA" id="ARBA00022553"/>
    </source>
</evidence>
<dbReference type="Pfam" id="PF00072">
    <property type="entry name" value="Response_reg"/>
    <property type="match status" value="1"/>
</dbReference>
<keyword evidence="1 2" id="KW-0597">Phosphoprotein</keyword>
<dbReference type="CDD" id="cd17546">
    <property type="entry name" value="REC_hyHK_CKI1_RcsC-like"/>
    <property type="match status" value="1"/>
</dbReference>
<dbReference type="PANTHER" id="PTHR44591:SF3">
    <property type="entry name" value="RESPONSE REGULATORY DOMAIN-CONTAINING PROTEIN"/>
    <property type="match status" value="1"/>
</dbReference>
<evidence type="ECO:0000313" key="5">
    <source>
        <dbReference type="EMBL" id="TXC67278.1"/>
    </source>
</evidence>
<feature type="region of interest" description="Disordered" evidence="3">
    <location>
        <begin position="131"/>
        <end position="159"/>
    </location>
</feature>
<proteinExistence type="predicted"/>
<sequence>MICRHGRAAVRRHLHRCHRGLLGLRTPGADLLLPPGRAAVTGLPAGGRGGHGRFPDRRCRPCRLGGRSSPQPAGRGFRLHRRARAEGAAAWLPRPIEPVHVLRALDELVELRLSAPEPPSAMMDLDPLEADTQRGDIDDSPRAAEAPAAPSRPRGGGGREVLLVEDSPIARQFLKQRLQHLGYRVLDCASGEAALEILSKRTFGMVFLDVVLGPPGSVDGLQLCQRLKQRGAQGGGLRTVVVIVTGLDGATDRVRGSLAGCDAYLTKPLHESEFIATLLQVDPAFEWSADASSAAA</sequence>
<feature type="domain" description="Response regulatory" evidence="4">
    <location>
        <begin position="160"/>
        <end position="282"/>
    </location>
</feature>
<protein>
    <submittedName>
        <fullName evidence="5">Response regulator</fullName>
    </submittedName>
</protein>
<evidence type="ECO:0000313" key="6">
    <source>
        <dbReference type="Proteomes" id="UP000321832"/>
    </source>
</evidence>
<dbReference type="Gene3D" id="3.40.50.2300">
    <property type="match status" value="1"/>
</dbReference>
<dbReference type="SUPFAM" id="SSF52172">
    <property type="entry name" value="CheY-like"/>
    <property type="match status" value="1"/>
</dbReference>
<dbReference type="Proteomes" id="UP000321832">
    <property type="component" value="Unassembled WGS sequence"/>
</dbReference>
<dbReference type="EMBL" id="VOPW01000001">
    <property type="protein sequence ID" value="TXC67278.1"/>
    <property type="molecule type" value="Genomic_DNA"/>
</dbReference>
<name>A0A5C6U6B9_9BURK</name>
<dbReference type="SMART" id="SM00448">
    <property type="entry name" value="REC"/>
    <property type="match status" value="1"/>
</dbReference>
<dbReference type="GO" id="GO:0000160">
    <property type="term" value="P:phosphorelay signal transduction system"/>
    <property type="evidence" value="ECO:0007669"/>
    <property type="project" value="InterPro"/>
</dbReference>
<organism evidence="5 6">
    <name type="scientific">Piscinibacter aquaticus</name>
    <dbReference type="NCBI Taxonomy" id="392597"/>
    <lineage>
        <taxon>Bacteria</taxon>
        <taxon>Pseudomonadati</taxon>
        <taxon>Pseudomonadota</taxon>
        <taxon>Betaproteobacteria</taxon>
        <taxon>Burkholderiales</taxon>
        <taxon>Sphaerotilaceae</taxon>
        <taxon>Piscinibacter</taxon>
    </lineage>
</organism>
<dbReference type="PROSITE" id="PS50110">
    <property type="entry name" value="RESPONSE_REGULATORY"/>
    <property type="match status" value="1"/>
</dbReference>
<dbReference type="PANTHER" id="PTHR44591">
    <property type="entry name" value="STRESS RESPONSE REGULATOR PROTEIN 1"/>
    <property type="match status" value="1"/>
</dbReference>
<feature type="compositionally biased region" description="Basic and acidic residues" evidence="3">
    <location>
        <begin position="131"/>
        <end position="142"/>
    </location>
</feature>
<dbReference type="InterPro" id="IPR050595">
    <property type="entry name" value="Bact_response_regulator"/>
</dbReference>
<dbReference type="InterPro" id="IPR001789">
    <property type="entry name" value="Sig_transdc_resp-reg_receiver"/>
</dbReference>
<dbReference type="AlphaFoldDB" id="A0A5C6U6B9"/>
<evidence type="ECO:0000259" key="4">
    <source>
        <dbReference type="PROSITE" id="PS50110"/>
    </source>
</evidence>